<dbReference type="Pfam" id="PF02065">
    <property type="entry name" value="Melibiase"/>
    <property type="match status" value="1"/>
</dbReference>
<dbReference type="PANTHER" id="PTHR43053">
    <property type="entry name" value="GLYCOSIDASE FAMILY 31"/>
    <property type="match status" value="1"/>
</dbReference>
<evidence type="ECO:0000313" key="10">
    <source>
        <dbReference type="Proteomes" id="UP001378242"/>
    </source>
</evidence>
<evidence type="ECO:0000313" key="9">
    <source>
        <dbReference type="EMBL" id="MEL0615439.1"/>
    </source>
</evidence>
<dbReference type="InterPro" id="IPR031704">
    <property type="entry name" value="Glyco_hydro_36_N"/>
</dbReference>
<evidence type="ECO:0000259" key="7">
    <source>
        <dbReference type="Pfam" id="PF16874"/>
    </source>
</evidence>
<evidence type="ECO:0000256" key="6">
    <source>
        <dbReference type="SAM" id="MobiDB-lite"/>
    </source>
</evidence>
<evidence type="ECO:0000256" key="4">
    <source>
        <dbReference type="ARBA" id="ARBA00023295"/>
    </source>
</evidence>
<comment type="similarity">
    <text evidence="5">Belongs to the glycosyl hydrolase.</text>
</comment>
<dbReference type="InterPro" id="IPR031705">
    <property type="entry name" value="Glyco_hydro_36_C"/>
</dbReference>
<dbReference type="EMBL" id="JBAKAP010000001">
    <property type="protein sequence ID" value="MEL0615439.1"/>
    <property type="molecule type" value="Genomic_DNA"/>
</dbReference>
<evidence type="ECO:0000259" key="8">
    <source>
        <dbReference type="Pfam" id="PF16875"/>
    </source>
</evidence>
<dbReference type="Gene3D" id="3.20.20.70">
    <property type="entry name" value="Aldolase class I"/>
    <property type="match status" value="1"/>
</dbReference>
<dbReference type="EC" id="3.2.1.22" evidence="2 5"/>
<protein>
    <recommendedName>
        <fullName evidence="2 5">Alpha-galactosidase</fullName>
        <ecNumber evidence="2 5">3.2.1.22</ecNumber>
    </recommendedName>
</protein>
<keyword evidence="4 5" id="KW-0326">Glycosidase</keyword>
<dbReference type="Gene3D" id="2.70.98.60">
    <property type="entry name" value="alpha-galactosidase from lactobacil brevis"/>
    <property type="match status" value="1"/>
</dbReference>
<organism evidence="9 10">
    <name type="scientific">Cobetia marina</name>
    <name type="common">Deleya marina</name>
    <dbReference type="NCBI Taxonomy" id="28258"/>
    <lineage>
        <taxon>Bacteria</taxon>
        <taxon>Pseudomonadati</taxon>
        <taxon>Pseudomonadota</taxon>
        <taxon>Gammaproteobacteria</taxon>
        <taxon>Oceanospirillales</taxon>
        <taxon>Halomonadaceae</taxon>
        <taxon>Cobetia</taxon>
    </lineage>
</organism>
<comment type="caution">
    <text evidence="9">The sequence shown here is derived from an EMBL/GenBank/DDBJ whole genome shotgun (WGS) entry which is preliminary data.</text>
</comment>
<feature type="domain" description="Glycosyl hydrolase family 36 N-terminal" evidence="8">
    <location>
        <begin position="58"/>
        <end position="265"/>
    </location>
</feature>
<dbReference type="InterPro" id="IPR050985">
    <property type="entry name" value="Alpha-glycosidase_related"/>
</dbReference>
<reference evidence="9 10" key="1">
    <citation type="submission" date="2024-02" db="EMBL/GenBank/DDBJ databases">
        <title>Bacteria isolated from the canopy kelp, Nereocystis luetkeana.</title>
        <authorList>
            <person name="Pfister C.A."/>
            <person name="Younker I.T."/>
            <person name="Light S.H."/>
        </authorList>
    </citation>
    <scope>NUCLEOTIDE SEQUENCE [LARGE SCALE GENOMIC DNA]</scope>
    <source>
        <strain evidence="9 10">TI.5.07</strain>
    </source>
</reference>
<dbReference type="InterPro" id="IPR002252">
    <property type="entry name" value="Glyco_hydro_36"/>
</dbReference>
<dbReference type="RefSeq" id="WP_341541662.1">
    <property type="nucleotide sequence ID" value="NZ_JBAKAP010000001.1"/>
</dbReference>
<dbReference type="Pfam" id="PF16874">
    <property type="entry name" value="Glyco_hydro_36C"/>
    <property type="match status" value="1"/>
</dbReference>
<dbReference type="InterPro" id="IPR038417">
    <property type="entry name" value="Alpga-gal_N_sf"/>
</dbReference>
<proteinExistence type="inferred from homology"/>
<dbReference type="PANTHER" id="PTHR43053:SF3">
    <property type="entry name" value="ALPHA-GALACTOSIDASE C-RELATED"/>
    <property type="match status" value="1"/>
</dbReference>
<gene>
    <name evidence="9" type="ORF">V6243_01255</name>
</gene>
<dbReference type="SUPFAM" id="SSF51445">
    <property type="entry name" value="(Trans)glycosidases"/>
    <property type="match status" value="1"/>
</dbReference>
<dbReference type="Pfam" id="PF16875">
    <property type="entry name" value="Glyco_hydro_36N"/>
    <property type="match status" value="1"/>
</dbReference>
<name>A0ABU9GAE8_COBMA</name>
<keyword evidence="10" id="KW-1185">Reference proteome</keyword>
<accession>A0ABU9GAE8</accession>
<dbReference type="GO" id="GO:0004557">
    <property type="term" value="F:alpha-galactosidase activity"/>
    <property type="evidence" value="ECO:0007669"/>
    <property type="project" value="UniProtKB-EC"/>
</dbReference>
<dbReference type="PRINTS" id="PR00743">
    <property type="entry name" value="GLHYDRLASE36"/>
</dbReference>
<dbReference type="InterPro" id="IPR017853">
    <property type="entry name" value="GH"/>
</dbReference>
<dbReference type="Proteomes" id="UP001378242">
    <property type="component" value="Unassembled WGS sequence"/>
</dbReference>
<evidence type="ECO:0000256" key="3">
    <source>
        <dbReference type="ARBA" id="ARBA00022801"/>
    </source>
</evidence>
<evidence type="ECO:0000256" key="5">
    <source>
        <dbReference type="PIRNR" id="PIRNR005536"/>
    </source>
</evidence>
<evidence type="ECO:0000256" key="1">
    <source>
        <dbReference type="ARBA" id="ARBA00001255"/>
    </source>
</evidence>
<dbReference type="CDD" id="cd14791">
    <property type="entry name" value="GH36"/>
    <property type="match status" value="1"/>
</dbReference>
<evidence type="ECO:0000256" key="2">
    <source>
        <dbReference type="ARBA" id="ARBA00012755"/>
    </source>
</evidence>
<sequence>MMTADAPSTRPSAAPDATWSPQQQWLSLSADGIQLQLDLADGLLKLAHLGRIAPVTPAQHRLMSAAATPQASLDQLPPNTLFNDAGLGFAGYPALIGDRDGRDWLTDMRLSEVACSTDSLGAHAQLTLADATSELEVLLSLTLTIEGVLRQSTTLRNPGTADYRLEWLAACCLPLPNRFEQCLSFGGRWVQEFTETRHALSEGTFTLENRRGRSSHQRVPSLIVGTEGFSEQSGEVISAHLAWSGNHRLLVERQFDGSTQLQLGALLLPGEQVLAAGASVTTPEVVMAWSDTGINGASQRMHRTLRARLDWPTPNKPRPVHVNTWEALYFDHDAERLEELVTAAGDVGAERFVLDDGWFVGRDGERAALGDWYLDQGKYPEGLGPLIASVHAQGMEFGLWVEPEMVNPDSALFRTHPDWILALEGREQPLGRYQCVLDLTRPDVTDYLFARLDALLSDYPIRYLKWDMNRDLTHAATQSGERRGMPAAHAQVQALYTLLARLRQAHPEVEIESCASGGARTDHGILRHTHRVWTSDCNDPHERTHIQRGASRFLPPELLGAHIGPEHAHTTSRRTSLAFRASTALFGHLGLELDVSQLAPRERGELRVWIERYKALRGLLHGGVSWRLDCLDDGQHAHGVVSQDGEEALYCISQLAMPRHAIPAPQPLAGLIAGQHYRLELLELPEHPERRMKQLPAWVQAQLSGEPVVASGEMLMRTGLALPVLDPEQAILIHLTAAHDVD</sequence>
<keyword evidence="3 5" id="KW-0378">Hydrolase</keyword>
<feature type="domain" description="Glycosyl hydrolase family 36 C-terminal" evidence="7">
    <location>
        <begin position="637"/>
        <end position="735"/>
    </location>
</feature>
<feature type="region of interest" description="Disordered" evidence="6">
    <location>
        <begin position="1"/>
        <end position="20"/>
    </location>
</feature>
<comment type="catalytic activity">
    <reaction evidence="1 5">
        <text>Hydrolysis of terminal, non-reducing alpha-D-galactose residues in alpha-D-galactosides, including galactose oligosaccharides, galactomannans and galactolipids.</text>
        <dbReference type="EC" id="3.2.1.22"/>
    </reaction>
</comment>
<dbReference type="InterPro" id="IPR013785">
    <property type="entry name" value="Aldolase_TIM"/>
</dbReference>
<dbReference type="PIRSF" id="PIRSF005536">
    <property type="entry name" value="Agal"/>
    <property type="match status" value="1"/>
</dbReference>